<dbReference type="Pfam" id="PF01590">
    <property type="entry name" value="GAF"/>
    <property type="match status" value="1"/>
</dbReference>
<keyword evidence="6" id="KW-0902">Two-component regulatory system</keyword>
<dbReference type="CDD" id="cd00082">
    <property type="entry name" value="HisKA"/>
    <property type="match status" value="1"/>
</dbReference>
<comment type="catalytic activity">
    <reaction evidence="1">
        <text>ATP + protein L-histidine = ADP + protein N-phospho-L-histidine.</text>
        <dbReference type="EC" id="2.7.13.3"/>
    </reaction>
</comment>
<dbReference type="InterPro" id="IPR003661">
    <property type="entry name" value="HisK_dim/P_dom"/>
</dbReference>
<evidence type="ECO:0000256" key="3">
    <source>
        <dbReference type="ARBA" id="ARBA00022553"/>
    </source>
</evidence>
<dbReference type="InterPro" id="IPR035965">
    <property type="entry name" value="PAS-like_dom_sf"/>
</dbReference>
<dbReference type="EMBL" id="JAGUCO010000021">
    <property type="protein sequence ID" value="MBS2100346.1"/>
    <property type="molecule type" value="Genomic_DNA"/>
</dbReference>
<dbReference type="Pfam" id="PF00512">
    <property type="entry name" value="HisKA"/>
    <property type="match status" value="1"/>
</dbReference>
<dbReference type="SUPFAM" id="SSF47384">
    <property type="entry name" value="Homodimeric domain of signal transducing histidine kinase"/>
    <property type="match status" value="1"/>
</dbReference>
<keyword evidence="5" id="KW-0418">Kinase</keyword>
<dbReference type="InterPro" id="IPR036890">
    <property type="entry name" value="HATPase_C_sf"/>
</dbReference>
<name>A0ABS5K1C7_9BACT</name>
<evidence type="ECO:0000256" key="2">
    <source>
        <dbReference type="ARBA" id="ARBA00012438"/>
    </source>
</evidence>
<protein>
    <recommendedName>
        <fullName evidence="2">histidine kinase</fullName>
        <ecNumber evidence="2">2.7.13.3</ecNumber>
    </recommendedName>
</protein>
<evidence type="ECO:0000256" key="5">
    <source>
        <dbReference type="ARBA" id="ARBA00022777"/>
    </source>
</evidence>
<sequence>MNKRLHCENMAMSSFEATVVFNRMTHEVVYLNNRATDMFQLNDIPLSIMRIRHFCSRADQFNEKAAVNLFKTLKKDSPLLYDWPVRLGTIRWLSAFINLYFEDNHEYVVVSFRDKTLEKESLMRLDSIVGFRDMLDHLLSYNTMVKADEIPLLIDNSLAMVGNFFNCDRSYVFQYSEDLKQHSNINEWCAPGVEPYIDELQNIPTSKFSYLSKHLLNKEIVCLNDVNDLPESAENEREEFAKEGIQSILLIPFIEGEEVIGFVGLDHVRISKVWTPAEISNLKLLARAFANMLLRQRKEKRIEEQEAMYKTWFMAANDSIAIFENAICIDANPKLLNDLNCTRDYLLNKSLVELSATVQPNEKSPTYINVYHRKAMEGAPQFFEWILRKQDGSDLDVEISLNRFSDKGKAHTIAIFRDVSEHNQVVNNILNDELKDVKKDVLNKNLKEKGLSLLELFDIDQLQKLQDAFSFATGISSLITDIQGKPITQMSFTNKICKMVRGTKMGNKMCLQSGRELGKMAADQLKPISKSCKSCGFIDAAAPIIIDGHHLGNWAIGQVKPKDLPLDTVLSYTTQIGLPIEEVKKEFINLNEVGTDQFNRTLKLLNVLSQELSILGYNNLKLARSIQNHVTLEKKLRMAKQKAEESDRLKSAFLANLSHEIRTPMNGIVGFSELLQYEGLTPDDRKEYVRLIHQSSRQLLNIINDIIDISKIESGQIEVHSGFFDVNAVFANLEALFIPSAEVKNIKLQFVGDESEELELFTDEVKLRQVMTNLISNAIKFTSIGHVEFGYEKNEHSKVRIFVRDSGVGIDSDSVDFIFDRFWQAKDADVKKGGTGLGLAITKAYVELLGGHIQVESKVDEGTEFSFILPRVLS</sequence>
<dbReference type="SMART" id="SM00387">
    <property type="entry name" value="HATPase_c"/>
    <property type="match status" value="1"/>
</dbReference>
<dbReference type="SMART" id="SM00065">
    <property type="entry name" value="GAF"/>
    <property type="match status" value="1"/>
</dbReference>
<proteinExistence type="predicted"/>
<dbReference type="Pfam" id="PF13426">
    <property type="entry name" value="PAS_9"/>
    <property type="match status" value="1"/>
</dbReference>
<comment type="caution">
    <text evidence="8">The sequence shown here is derived from an EMBL/GenBank/DDBJ whole genome shotgun (WGS) entry which is preliminary data.</text>
</comment>
<dbReference type="Proteomes" id="UP000708576">
    <property type="component" value="Unassembled WGS sequence"/>
</dbReference>
<dbReference type="SUPFAM" id="SSF55874">
    <property type="entry name" value="ATPase domain of HSP90 chaperone/DNA topoisomerase II/histidine kinase"/>
    <property type="match status" value="1"/>
</dbReference>
<dbReference type="Gene3D" id="3.30.565.10">
    <property type="entry name" value="Histidine kinase-like ATPase, C-terminal domain"/>
    <property type="match status" value="1"/>
</dbReference>
<dbReference type="NCBIfam" id="TIGR00229">
    <property type="entry name" value="sensory_box"/>
    <property type="match status" value="1"/>
</dbReference>
<dbReference type="InterPro" id="IPR004358">
    <property type="entry name" value="Sig_transdc_His_kin-like_C"/>
</dbReference>
<evidence type="ECO:0000256" key="6">
    <source>
        <dbReference type="ARBA" id="ARBA00023012"/>
    </source>
</evidence>
<dbReference type="Gene3D" id="3.30.450.20">
    <property type="entry name" value="PAS domain"/>
    <property type="match status" value="1"/>
</dbReference>
<keyword evidence="9" id="KW-1185">Reference proteome</keyword>
<evidence type="ECO:0000256" key="1">
    <source>
        <dbReference type="ARBA" id="ARBA00000085"/>
    </source>
</evidence>
<evidence type="ECO:0000256" key="4">
    <source>
        <dbReference type="ARBA" id="ARBA00022679"/>
    </source>
</evidence>
<dbReference type="PANTHER" id="PTHR43711:SF31">
    <property type="entry name" value="HISTIDINE KINASE"/>
    <property type="match status" value="1"/>
</dbReference>
<dbReference type="PRINTS" id="PR00344">
    <property type="entry name" value="BCTRLSENSOR"/>
</dbReference>
<dbReference type="RefSeq" id="WP_212218005.1">
    <property type="nucleotide sequence ID" value="NZ_JAGUCO010000021.1"/>
</dbReference>
<organism evidence="8 9">
    <name type="scientific">Carboxylicivirga linearis</name>
    <dbReference type="NCBI Taxonomy" id="1628157"/>
    <lineage>
        <taxon>Bacteria</taxon>
        <taxon>Pseudomonadati</taxon>
        <taxon>Bacteroidota</taxon>
        <taxon>Bacteroidia</taxon>
        <taxon>Marinilabiliales</taxon>
        <taxon>Marinilabiliaceae</taxon>
        <taxon>Carboxylicivirga</taxon>
    </lineage>
</organism>
<dbReference type="InterPro" id="IPR000014">
    <property type="entry name" value="PAS"/>
</dbReference>
<dbReference type="Gene3D" id="1.10.287.130">
    <property type="match status" value="1"/>
</dbReference>
<evidence type="ECO:0000313" key="9">
    <source>
        <dbReference type="Proteomes" id="UP000708576"/>
    </source>
</evidence>
<dbReference type="InterPro" id="IPR029016">
    <property type="entry name" value="GAF-like_dom_sf"/>
</dbReference>
<dbReference type="SUPFAM" id="SSF55781">
    <property type="entry name" value="GAF domain-like"/>
    <property type="match status" value="1"/>
</dbReference>
<dbReference type="InterPro" id="IPR018771">
    <property type="entry name" value="PocR_dom"/>
</dbReference>
<dbReference type="EC" id="2.7.13.3" evidence="2"/>
<dbReference type="Pfam" id="PF02518">
    <property type="entry name" value="HATPase_c"/>
    <property type="match status" value="1"/>
</dbReference>
<dbReference type="InterPro" id="IPR005467">
    <property type="entry name" value="His_kinase_dom"/>
</dbReference>
<dbReference type="InterPro" id="IPR003018">
    <property type="entry name" value="GAF"/>
</dbReference>
<reference evidence="8 9" key="1">
    <citation type="journal article" date="2015" name="Int. J. Syst. Evol. Microbiol.">
        <title>Carboxylicivirga linearis sp. nov., isolated from a sea cucumber culture pond.</title>
        <authorList>
            <person name="Wang F.Q."/>
            <person name="Zhou Y.X."/>
            <person name="Lin X.Z."/>
            <person name="Chen G.J."/>
            <person name="Du Z.J."/>
        </authorList>
    </citation>
    <scope>NUCLEOTIDE SEQUENCE [LARGE SCALE GENOMIC DNA]</scope>
    <source>
        <strain evidence="8 9">FB218</strain>
    </source>
</reference>
<evidence type="ECO:0000259" key="7">
    <source>
        <dbReference type="PROSITE" id="PS50109"/>
    </source>
</evidence>
<dbReference type="InterPro" id="IPR036097">
    <property type="entry name" value="HisK_dim/P_sf"/>
</dbReference>
<dbReference type="InterPro" id="IPR003594">
    <property type="entry name" value="HATPase_dom"/>
</dbReference>
<dbReference type="Pfam" id="PF10114">
    <property type="entry name" value="PocR"/>
    <property type="match status" value="1"/>
</dbReference>
<accession>A0ABS5K1C7</accession>
<feature type="domain" description="Histidine kinase" evidence="7">
    <location>
        <begin position="656"/>
        <end position="873"/>
    </location>
</feature>
<dbReference type="SUPFAM" id="SSF55785">
    <property type="entry name" value="PYP-like sensor domain (PAS domain)"/>
    <property type="match status" value="1"/>
</dbReference>
<dbReference type="InterPro" id="IPR050736">
    <property type="entry name" value="Sensor_HK_Regulatory"/>
</dbReference>
<evidence type="ECO:0000313" key="8">
    <source>
        <dbReference type="EMBL" id="MBS2100346.1"/>
    </source>
</evidence>
<dbReference type="SMART" id="SM00388">
    <property type="entry name" value="HisKA"/>
    <property type="match status" value="1"/>
</dbReference>
<dbReference type="PROSITE" id="PS50109">
    <property type="entry name" value="HIS_KIN"/>
    <property type="match status" value="1"/>
</dbReference>
<dbReference type="CDD" id="cd16922">
    <property type="entry name" value="HATPase_EvgS-ArcB-TorS-like"/>
    <property type="match status" value="1"/>
</dbReference>
<dbReference type="PANTHER" id="PTHR43711">
    <property type="entry name" value="TWO-COMPONENT HISTIDINE KINASE"/>
    <property type="match status" value="1"/>
</dbReference>
<keyword evidence="3" id="KW-0597">Phosphoprotein</keyword>
<gene>
    <name evidence="8" type="ORF">KEM10_18825</name>
</gene>
<dbReference type="Gene3D" id="3.30.450.40">
    <property type="match status" value="1"/>
</dbReference>
<keyword evidence="4" id="KW-0808">Transferase</keyword>